<dbReference type="InterPro" id="IPR052728">
    <property type="entry name" value="O2_lipid_transport_reg"/>
</dbReference>
<accession>A0A6A7G0E3</accession>
<feature type="transmembrane region" description="Helical" evidence="1">
    <location>
        <begin position="754"/>
        <end position="780"/>
    </location>
</feature>
<dbReference type="SMART" id="SM00703">
    <property type="entry name" value="NRF"/>
    <property type="match status" value="1"/>
</dbReference>
<feature type="transmembrane region" description="Helical" evidence="1">
    <location>
        <begin position="801"/>
        <end position="820"/>
    </location>
</feature>
<dbReference type="AlphaFoldDB" id="A0A6A7G0E3"/>
<feature type="transmembrane region" description="Helical" evidence="1">
    <location>
        <begin position="425"/>
        <end position="445"/>
    </location>
</feature>
<keyword evidence="1" id="KW-0812">Transmembrane</keyword>
<dbReference type="Pfam" id="PF20146">
    <property type="entry name" value="NRF"/>
    <property type="match status" value="1"/>
</dbReference>
<feature type="transmembrane region" description="Helical" evidence="1">
    <location>
        <begin position="604"/>
        <end position="623"/>
    </location>
</feature>
<evidence type="ECO:0000313" key="4">
    <source>
        <dbReference type="EMBL" id="LAC24296.1"/>
    </source>
</evidence>
<feature type="transmembrane region" description="Helical" evidence="1">
    <location>
        <begin position="673"/>
        <end position="694"/>
    </location>
</feature>
<dbReference type="PANTHER" id="PTHR11161:SF0">
    <property type="entry name" value="O-ACYLTRANSFERASE LIKE PROTEIN"/>
    <property type="match status" value="1"/>
</dbReference>
<keyword evidence="1" id="KW-0472">Membrane</keyword>
<evidence type="ECO:0000256" key="1">
    <source>
        <dbReference type="SAM" id="Phobius"/>
    </source>
</evidence>
<dbReference type="PANTHER" id="PTHR11161">
    <property type="entry name" value="O-ACYLTRANSFERASE"/>
    <property type="match status" value="1"/>
</dbReference>
<feature type="chain" id="PRO_5025533819" evidence="2">
    <location>
        <begin position="23"/>
        <end position="867"/>
    </location>
</feature>
<evidence type="ECO:0000256" key="2">
    <source>
        <dbReference type="SAM" id="SignalP"/>
    </source>
</evidence>
<organism evidence="4">
    <name type="scientific">Hirondellea gigas</name>
    <dbReference type="NCBI Taxonomy" id="1518452"/>
    <lineage>
        <taxon>Eukaryota</taxon>
        <taxon>Metazoa</taxon>
        <taxon>Ecdysozoa</taxon>
        <taxon>Arthropoda</taxon>
        <taxon>Crustacea</taxon>
        <taxon>Multicrustacea</taxon>
        <taxon>Malacostraca</taxon>
        <taxon>Eumalacostraca</taxon>
        <taxon>Peracarida</taxon>
        <taxon>Amphipoda</taxon>
        <taxon>Amphilochidea</taxon>
        <taxon>Lysianassida</taxon>
        <taxon>Lysianassidira</taxon>
        <taxon>Lysianassoidea</taxon>
        <taxon>Lysianassidae</taxon>
        <taxon>Hirondellea</taxon>
    </lineage>
</organism>
<proteinExistence type="evidence at transcript level"/>
<name>A0A6A7G0E3_9CRUS</name>
<feature type="transmembrane region" description="Helical" evidence="1">
    <location>
        <begin position="840"/>
        <end position="861"/>
    </location>
</feature>
<feature type="transmembrane region" description="Helical" evidence="1">
    <location>
        <begin position="361"/>
        <end position="386"/>
    </location>
</feature>
<feature type="transmembrane region" description="Helical" evidence="1">
    <location>
        <begin position="457"/>
        <end position="480"/>
    </location>
</feature>
<feature type="signal peptide" evidence="2">
    <location>
        <begin position="1"/>
        <end position="22"/>
    </location>
</feature>
<dbReference type="InterPro" id="IPR006621">
    <property type="entry name" value="Nose-resist-to-fluoxetine_N"/>
</dbReference>
<dbReference type="EMBL" id="IACT01005130">
    <property type="protein sequence ID" value="LAC24296.1"/>
    <property type="molecule type" value="mRNA"/>
</dbReference>
<feature type="transmembrane region" description="Helical" evidence="1">
    <location>
        <begin position="526"/>
        <end position="550"/>
    </location>
</feature>
<dbReference type="GO" id="GO:0016747">
    <property type="term" value="F:acyltransferase activity, transferring groups other than amino-acyl groups"/>
    <property type="evidence" value="ECO:0007669"/>
    <property type="project" value="InterPro"/>
</dbReference>
<reference evidence="4" key="1">
    <citation type="submission" date="2017-11" db="EMBL/GenBank/DDBJ databases">
        <title>The sensing device of the deep-sea amphipod.</title>
        <authorList>
            <person name="Kobayashi H."/>
            <person name="Nagahama T."/>
            <person name="Arai W."/>
            <person name="Sasagawa Y."/>
            <person name="Umeda M."/>
            <person name="Hayashi T."/>
            <person name="Nikaido I."/>
            <person name="Watanabe H."/>
            <person name="Oguri K."/>
            <person name="Kitazato H."/>
            <person name="Fujioka K."/>
            <person name="Kido Y."/>
            <person name="Takami H."/>
        </authorList>
    </citation>
    <scope>NUCLEOTIDE SEQUENCE</scope>
    <source>
        <tissue evidence="4">Whole body</tissue>
    </source>
</reference>
<feature type="transmembrane region" description="Helical" evidence="1">
    <location>
        <begin position="714"/>
        <end position="734"/>
    </location>
</feature>
<evidence type="ECO:0000259" key="3">
    <source>
        <dbReference type="SMART" id="SM00703"/>
    </source>
</evidence>
<dbReference type="InterPro" id="IPR002656">
    <property type="entry name" value="Acyl_transf_3_dom"/>
</dbReference>
<dbReference type="Pfam" id="PF01757">
    <property type="entry name" value="Acyl_transf_3"/>
    <property type="match status" value="1"/>
</dbReference>
<sequence length="867" mass="98859">MARTPLLIVFLVIVTYLSDISCYVQPRNQLEDGDYSQLGNKPSIVIENLQNDNKLTHKYERRVKVPESDHALDNLETVHFTSRQNCDRENAYNCTGEIGPIIIGVPGYLVDQQNEHLKSLREFYEELSAKTEESETIVTNFLEKTPSFIISRRNIKKSFNENSVFFLPIPRWLSDRKNNTSQELSNGERNDYLDSEINNYYGSDDWYDEDVAEKPLNITRPPELSEKCMRDVNGMFLAFNRPLIHDIWHLSMMDSWGKSKDGLMIANHALGFFNECHDVSARGGRGNHAYAFSGQYCLINTYKIDNETKFLIPRSYSTCIPSSCSPDELQSSLDYQLRQYGYIATAVECQQKNEPLASGPWVVAGCTVIGVMTLAVLIGTCADLILKEKTPLIIKAFSATENMGKIMTVKINDPREISCLHGMRVMSICWVLLGHQYAFIFYFSGNFVDVVDLIAPWPMQIMWSGLRAVDTFFTVAGILLTKSLLANDFCVASEPDNEQPNNSFINKPLIQSIKAQGAVKTISKFIFNYAFFIFIRIVRMMPAMLLVIMFCAGPSEWFVTGPYFRKFQKYFLSDCRNNWWVDLSFFSNILMVTEDLTTCAPQSWYIAVDFQLYLIAPFFILPVKFFKHKLTYLSVLTLISCLIPGIIVVAKDLMPALIMTFNADPTNDYMDEIYLMTYARASPYFVGAACAVILERALKLKQGERWWNRVSNKVILAIGWVLFTIVILTVVFSLEDINKPTWDTTTVPHFPSKFLEFIYASFIIAAWAACIGWMIIICSMGLGGPLNTFLSHPMWQPCSRVTFSVFLISLPMQEMIFYSFHQALYVTHLNIMLSCGGVILFSYLAAFPISLIAEAPYINLLKILRKK</sequence>
<feature type="transmembrane region" description="Helical" evidence="1">
    <location>
        <begin position="630"/>
        <end position="650"/>
    </location>
</feature>
<keyword evidence="1" id="KW-1133">Transmembrane helix</keyword>
<protein>
    <submittedName>
        <fullName evidence="4">Nose resistant to fluoxetine protein 6-like</fullName>
    </submittedName>
</protein>
<keyword evidence="2" id="KW-0732">Signal</keyword>
<feature type="domain" description="Nose resistant-to-fluoxetine protein N-terminal" evidence="3">
    <location>
        <begin position="225"/>
        <end position="351"/>
    </location>
</feature>